<dbReference type="InterPro" id="IPR002293">
    <property type="entry name" value="AA/rel_permease1"/>
</dbReference>
<organism evidence="7 8">
    <name type="scientific">Lederbergia galactosidilytica</name>
    <dbReference type="NCBI Taxonomy" id="217031"/>
    <lineage>
        <taxon>Bacteria</taxon>
        <taxon>Bacillati</taxon>
        <taxon>Bacillota</taxon>
        <taxon>Bacilli</taxon>
        <taxon>Bacillales</taxon>
        <taxon>Bacillaceae</taxon>
        <taxon>Lederbergia</taxon>
    </lineage>
</organism>
<dbReference type="GO" id="GO:0005886">
    <property type="term" value="C:plasma membrane"/>
    <property type="evidence" value="ECO:0007669"/>
    <property type="project" value="UniProtKB-SubCell"/>
</dbReference>
<evidence type="ECO:0000256" key="6">
    <source>
        <dbReference type="SAM" id="Phobius"/>
    </source>
</evidence>
<evidence type="ECO:0000256" key="1">
    <source>
        <dbReference type="ARBA" id="ARBA00004651"/>
    </source>
</evidence>
<dbReference type="GO" id="GO:0022857">
    <property type="term" value="F:transmembrane transporter activity"/>
    <property type="evidence" value="ECO:0007669"/>
    <property type="project" value="InterPro"/>
</dbReference>
<keyword evidence="4 6" id="KW-1133">Transmembrane helix</keyword>
<evidence type="ECO:0008006" key="9">
    <source>
        <dbReference type="Google" id="ProtNLM"/>
    </source>
</evidence>
<feature type="transmembrane region" description="Helical" evidence="6">
    <location>
        <begin position="162"/>
        <end position="179"/>
    </location>
</feature>
<evidence type="ECO:0000313" key="8">
    <source>
        <dbReference type="Proteomes" id="UP000053881"/>
    </source>
</evidence>
<evidence type="ECO:0000256" key="5">
    <source>
        <dbReference type="ARBA" id="ARBA00023136"/>
    </source>
</evidence>
<dbReference type="AlphaFoldDB" id="A0A0Q9XX24"/>
<dbReference type="PANTHER" id="PTHR42770">
    <property type="entry name" value="AMINO ACID TRANSPORTER-RELATED"/>
    <property type="match status" value="1"/>
</dbReference>
<gene>
    <name evidence="7" type="ORF">ACA29_09700</name>
</gene>
<dbReference type="PANTHER" id="PTHR42770:SF7">
    <property type="entry name" value="MEMBRANE PROTEIN"/>
    <property type="match status" value="1"/>
</dbReference>
<evidence type="ECO:0000256" key="3">
    <source>
        <dbReference type="ARBA" id="ARBA00022692"/>
    </source>
</evidence>
<dbReference type="InterPro" id="IPR050367">
    <property type="entry name" value="APC_superfamily"/>
</dbReference>
<evidence type="ECO:0000256" key="4">
    <source>
        <dbReference type="ARBA" id="ARBA00022989"/>
    </source>
</evidence>
<dbReference type="Gene3D" id="1.20.1740.10">
    <property type="entry name" value="Amino acid/polyamine transporter I"/>
    <property type="match status" value="1"/>
</dbReference>
<feature type="transmembrane region" description="Helical" evidence="6">
    <location>
        <begin position="200"/>
        <end position="220"/>
    </location>
</feature>
<evidence type="ECO:0000256" key="2">
    <source>
        <dbReference type="ARBA" id="ARBA00022475"/>
    </source>
</evidence>
<proteinExistence type="predicted"/>
<comment type="caution">
    <text evidence="7">The sequence shown here is derived from an EMBL/GenBank/DDBJ whole genome shotgun (WGS) entry which is preliminary data.</text>
</comment>
<dbReference type="Pfam" id="PF13520">
    <property type="entry name" value="AA_permease_2"/>
    <property type="match status" value="1"/>
</dbReference>
<evidence type="ECO:0000313" key="7">
    <source>
        <dbReference type="EMBL" id="KRG13077.1"/>
    </source>
</evidence>
<feature type="transmembrane region" description="Helical" evidence="6">
    <location>
        <begin position="37"/>
        <end position="60"/>
    </location>
</feature>
<accession>A0A0Q9XX24</accession>
<name>A0A0Q9XX24_9BACI</name>
<feature type="transmembrane region" description="Helical" evidence="6">
    <location>
        <begin position="232"/>
        <end position="253"/>
    </location>
</feature>
<dbReference type="Proteomes" id="UP000053881">
    <property type="component" value="Unassembled WGS sequence"/>
</dbReference>
<comment type="subcellular location">
    <subcellularLocation>
        <location evidence="1">Cell membrane</location>
        <topology evidence="1">Multi-pass membrane protein</topology>
    </subcellularLocation>
</comment>
<keyword evidence="2" id="KW-1003">Cell membrane</keyword>
<reference evidence="7 8" key="1">
    <citation type="submission" date="2015-06" db="EMBL/GenBank/DDBJ databases">
        <title>Genome sequencing project of Bacillus galactosidilyticus PL133.</title>
        <authorList>
            <person name="Gaiero J."/>
            <person name="Nicol R."/>
            <person name="Habash M."/>
        </authorList>
    </citation>
    <scope>NUCLEOTIDE SEQUENCE [LARGE SCALE GENOMIC DNA]</scope>
    <source>
        <strain evidence="7 8">PL133</strain>
    </source>
</reference>
<sequence length="255" mass="27738">MASAIASILFFMNGFDTIPKARNEVGSTINRADLGKAIVGTIIAGSLLYSAVIVLASSFIMPAEELVNLGELPLISAFEAATGSKLLTIIIVFGVLLGVITTFNGFLFAGSRLIQSFSEAGFLPKVLSKVDHNNKTPKNALLFMLLITIFGIFLGQGILSPFIVMGGISFLIAWFFMSLSSVQLYRKKPNLHRPYSPPGGIIMSYIATFFSSILTLMMIIPGTPISLHGIEYILFLVWLIVGNYTVLSIYYSWFG</sequence>
<dbReference type="EMBL" id="LGPB01000081">
    <property type="protein sequence ID" value="KRG13077.1"/>
    <property type="molecule type" value="Genomic_DNA"/>
</dbReference>
<protein>
    <recommendedName>
        <fullName evidence="9">Amino acid permease</fullName>
    </recommendedName>
</protein>
<feature type="transmembrane region" description="Helical" evidence="6">
    <location>
        <begin position="139"/>
        <end position="156"/>
    </location>
</feature>
<dbReference type="PATRIC" id="fig|217031.4.peg.3233"/>
<feature type="transmembrane region" description="Helical" evidence="6">
    <location>
        <begin position="86"/>
        <end position="109"/>
    </location>
</feature>
<keyword evidence="3 6" id="KW-0812">Transmembrane</keyword>
<keyword evidence="5 6" id="KW-0472">Membrane</keyword>